<evidence type="ECO:0000313" key="2">
    <source>
        <dbReference type="EMBL" id="RUS66008.1"/>
    </source>
</evidence>
<protein>
    <submittedName>
        <fullName evidence="2">Uncharacterized protein</fullName>
    </submittedName>
</protein>
<evidence type="ECO:0000313" key="3">
    <source>
        <dbReference type="Proteomes" id="UP000286947"/>
    </source>
</evidence>
<dbReference type="Proteomes" id="UP000286947">
    <property type="component" value="Unassembled WGS sequence"/>
</dbReference>
<feature type="compositionally biased region" description="Polar residues" evidence="1">
    <location>
        <begin position="251"/>
        <end position="264"/>
    </location>
</feature>
<comment type="caution">
    <text evidence="2">The sequence shown here is derived from an EMBL/GenBank/DDBJ whole genome shotgun (WGS) entry which is preliminary data.</text>
</comment>
<name>A0A433SB81_9BURK</name>
<dbReference type="EMBL" id="PQSP01000007">
    <property type="protein sequence ID" value="RUS66008.1"/>
    <property type="molecule type" value="Genomic_DNA"/>
</dbReference>
<sequence length="264" mass="28448">MVFNVQIKDKTMRGFSQWLKLGLAGVLGLLLGTAAVAQSQLHCVPAATLQRNAAQSYLVRMTMVQQLPVDGRVYAGARQDERGGRFEVLKVYSGNVDALKALEVARLVVNCNQGDAPRCTILEEQNYPFYAGQMMVLYERPDADGVVTIKRGPCPGSQRLMDNDEDLAIFESMYPPVWVSATWQREHGGADAQPVSADAEDAATADDVQAQEPELADEESDASSGDSAHPANPADAADSADPPADPGRNPTFENPQSEDNLLGL</sequence>
<evidence type="ECO:0000256" key="1">
    <source>
        <dbReference type="SAM" id="MobiDB-lite"/>
    </source>
</evidence>
<dbReference type="RefSeq" id="WP_126980547.1">
    <property type="nucleotide sequence ID" value="NZ_PQSP01000007.1"/>
</dbReference>
<proteinExistence type="predicted"/>
<accession>A0A433SB81</accession>
<organism evidence="2 3">
    <name type="scientific">Saezia sanguinis</name>
    <dbReference type="NCBI Taxonomy" id="1965230"/>
    <lineage>
        <taxon>Bacteria</taxon>
        <taxon>Pseudomonadati</taxon>
        <taxon>Pseudomonadota</taxon>
        <taxon>Betaproteobacteria</taxon>
        <taxon>Burkholderiales</taxon>
        <taxon>Saeziaceae</taxon>
        <taxon>Saezia</taxon>
    </lineage>
</organism>
<gene>
    <name evidence="2" type="ORF">CUZ56_02366</name>
</gene>
<reference evidence="2 3" key="1">
    <citation type="submission" date="2018-01" db="EMBL/GenBank/DDBJ databases">
        <title>Saezia sanguinis gen. nov., sp. nov., in the order Burkholderiales isolated from human blood.</title>
        <authorList>
            <person name="Medina-Pascual M.J."/>
            <person name="Valdezate S."/>
            <person name="Monzon S."/>
            <person name="Cuesta I."/>
            <person name="Carrasco G."/>
            <person name="Villalon P."/>
            <person name="Saez-Nieto J.A."/>
        </authorList>
    </citation>
    <scope>NUCLEOTIDE SEQUENCE [LARGE SCALE GENOMIC DNA]</scope>
    <source>
        <strain evidence="2 3">CNM695-12</strain>
    </source>
</reference>
<keyword evidence="3" id="KW-1185">Reference proteome</keyword>
<dbReference type="AlphaFoldDB" id="A0A433SB81"/>
<feature type="region of interest" description="Disordered" evidence="1">
    <location>
        <begin position="188"/>
        <end position="264"/>
    </location>
</feature>
<feature type="compositionally biased region" description="Low complexity" evidence="1">
    <location>
        <begin position="222"/>
        <end position="242"/>
    </location>
</feature>